<accession>A0AA96RKJ5</accession>
<keyword evidence="4 6" id="KW-1133">Transmembrane helix</keyword>
<dbReference type="PANTHER" id="PTHR30086">
    <property type="entry name" value="ARGININE EXPORTER PROTEIN ARGO"/>
    <property type="match status" value="1"/>
</dbReference>
<reference evidence="7" key="1">
    <citation type="submission" date="2022-02" db="EMBL/GenBank/DDBJ databases">
        <title>Paenibacillus sp. MBLB1832 Whole Genome Shotgun Sequencing.</title>
        <authorList>
            <person name="Hwang C.Y."/>
            <person name="Cho E.-S."/>
            <person name="Seo M.-J."/>
        </authorList>
    </citation>
    <scope>NUCLEOTIDE SEQUENCE</scope>
    <source>
        <strain evidence="7">MBLB1832</strain>
    </source>
</reference>
<dbReference type="PIRSF" id="PIRSF006324">
    <property type="entry name" value="LeuE"/>
    <property type="match status" value="1"/>
</dbReference>
<dbReference type="Proteomes" id="UP001304650">
    <property type="component" value="Chromosome"/>
</dbReference>
<keyword evidence="2" id="KW-1003">Cell membrane</keyword>
<feature type="transmembrane region" description="Helical" evidence="6">
    <location>
        <begin position="148"/>
        <end position="172"/>
    </location>
</feature>
<feature type="transmembrane region" description="Helical" evidence="6">
    <location>
        <begin position="6"/>
        <end position="28"/>
    </location>
</feature>
<evidence type="ECO:0000256" key="6">
    <source>
        <dbReference type="SAM" id="Phobius"/>
    </source>
</evidence>
<dbReference type="PANTHER" id="PTHR30086:SF20">
    <property type="entry name" value="ARGININE EXPORTER PROTEIN ARGO-RELATED"/>
    <property type="match status" value="1"/>
</dbReference>
<feature type="transmembrane region" description="Helical" evidence="6">
    <location>
        <begin position="48"/>
        <end position="69"/>
    </location>
</feature>
<dbReference type="KEGG" id="proo:MJB10_25710"/>
<gene>
    <name evidence="7" type="ORF">MJB10_25710</name>
</gene>
<evidence type="ECO:0000313" key="8">
    <source>
        <dbReference type="Proteomes" id="UP001304650"/>
    </source>
</evidence>
<dbReference type="RefSeq" id="WP_314800001.1">
    <property type="nucleotide sequence ID" value="NZ_CP130319.1"/>
</dbReference>
<evidence type="ECO:0000256" key="3">
    <source>
        <dbReference type="ARBA" id="ARBA00022692"/>
    </source>
</evidence>
<evidence type="ECO:0000256" key="4">
    <source>
        <dbReference type="ARBA" id="ARBA00022989"/>
    </source>
</evidence>
<feature type="transmembrane region" description="Helical" evidence="6">
    <location>
        <begin position="193"/>
        <end position="212"/>
    </location>
</feature>
<dbReference type="GO" id="GO:0005886">
    <property type="term" value="C:plasma membrane"/>
    <property type="evidence" value="ECO:0007669"/>
    <property type="project" value="UniProtKB-SubCell"/>
</dbReference>
<sequence length="214" mass="23130">MVSASLLGLFVLSASVLVVTPVPSVLYIMARSMDQGRAAGLESTLGMAVGASIHVLAAAVGISALLMASALAFNVVKYLGAAYLFYLGVKTLFFSREGGESQKEERRPRRLRTIFTQSIVIEVLNPKTALFFLAFLPQFISPDAGAVTMQFLLLGVIFVTIGLLSDSMYVLLASSIRQWFDKNSRAGARIQRWFAGGTYIAMGLYAALVHPARK</sequence>
<comment type="subcellular location">
    <subcellularLocation>
        <location evidence="1">Cell membrane</location>
        <topology evidence="1">Multi-pass membrane protein</topology>
    </subcellularLocation>
</comment>
<keyword evidence="5 6" id="KW-0472">Membrane</keyword>
<proteinExistence type="predicted"/>
<dbReference type="GO" id="GO:0015171">
    <property type="term" value="F:amino acid transmembrane transporter activity"/>
    <property type="evidence" value="ECO:0007669"/>
    <property type="project" value="TreeGrafter"/>
</dbReference>
<protein>
    <submittedName>
        <fullName evidence="7">LysE family translocator</fullName>
    </submittedName>
</protein>
<name>A0AA96RKJ5_9BACL</name>
<keyword evidence="3 6" id="KW-0812">Transmembrane</keyword>
<feature type="transmembrane region" description="Helical" evidence="6">
    <location>
        <begin position="75"/>
        <end position="93"/>
    </location>
</feature>
<evidence type="ECO:0000256" key="5">
    <source>
        <dbReference type="ARBA" id="ARBA00023136"/>
    </source>
</evidence>
<keyword evidence="8" id="KW-1185">Reference proteome</keyword>
<feature type="transmembrane region" description="Helical" evidence="6">
    <location>
        <begin position="114"/>
        <end position="136"/>
    </location>
</feature>
<evidence type="ECO:0000313" key="7">
    <source>
        <dbReference type="EMBL" id="WNR44419.1"/>
    </source>
</evidence>
<dbReference type="InterPro" id="IPR001123">
    <property type="entry name" value="LeuE-type"/>
</dbReference>
<evidence type="ECO:0000256" key="2">
    <source>
        <dbReference type="ARBA" id="ARBA00022475"/>
    </source>
</evidence>
<dbReference type="Pfam" id="PF01810">
    <property type="entry name" value="LysE"/>
    <property type="match status" value="1"/>
</dbReference>
<organism evidence="7 8">
    <name type="scientific">Paenibacillus roseopurpureus</name>
    <dbReference type="NCBI Taxonomy" id="2918901"/>
    <lineage>
        <taxon>Bacteria</taxon>
        <taxon>Bacillati</taxon>
        <taxon>Bacillota</taxon>
        <taxon>Bacilli</taxon>
        <taxon>Bacillales</taxon>
        <taxon>Paenibacillaceae</taxon>
        <taxon>Paenibacillus</taxon>
    </lineage>
</organism>
<dbReference type="AlphaFoldDB" id="A0AA96RKJ5"/>
<evidence type="ECO:0000256" key="1">
    <source>
        <dbReference type="ARBA" id="ARBA00004651"/>
    </source>
</evidence>
<dbReference type="EMBL" id="CP130319">
    <property type="protein sequence ID" value="WNR44419.1"/>
    <property type="molecule type" value="Genomic_DNA"/>
</dbReference>